<sequence>MSKAPKPRSQCNRRGFVVAPLPINPGFAPKLEVQVLISIDRLIKVRYALHTIKADSSTDVNSLARDQLTQLYRNGLFANGRGAQLTVGQNSRWTIPLAHWISPLSTMCASSAASSRSSTERRGGRPKHEECRNRIGLKLWAPHILKGE</sequence>
<name>A0A914V3F9_9BILA</name>
<dbReference type="WBParaSite" id="PSAMB.scaffold14294size1933.g35979.t1">
    <property type="protein sequence ID" value="PSAMB.scaffold14294size1933.g35979.t1"/>
    <property type="gene ID" value="PSAMB.scaffold14294size1933.g35979"/>
</dbReference>
<organism evidence="1 2">
    <name type="scientific">Plectus sambesii</name>
    <dbReference type="NCBI Taxonomy" id="2011161"/>
    <lineage>
        <taxon>Eukaryota</taxon>
        <taxon>Metazoa</taxon>
        <taxon>Ecdysozoa</taxon>
        <taxon>Nematoda</taxon>
        <taxon>Chromadorea</taxon>
        <taxon>Plectida</taxon>
        <taxon>Plectina</taxon>
        <taxon>Plectoidea</taxon>
        <taxon>Plectidae</taxon>
        <taxon>Plectus</taxon>
    </lineage>
</organism>
<dbReference type="AlphaFoldDB" id="A0A914V3F9"/>
<accession>A0A914V3F9</accession>
<proteinExistence type="predicted"/>
<reference evidence="2" key="1">
    <citation type="submission" date="2022-11" db="UniProtKB">
        <authorList>
            <consortium name="WormBaseParasite"/>
        </authorList>
    </citation>
    <scope>IDENTIFICATION</scope>
</reference>
<protein>
    <submittedName>
        <fullName evidence="2">Uncharacterized protein</fullName>
    </submittedName>
</protein>
<evidence type="ECO:0000313" key="1">
    <source>
        <dbReference type="Proteomes" id="UP000887566"/>
    </source>
</evidence>
<evidence type="ECO:0000313" key="2">
    <source>
        <dbReference type="WBParaSite" id="PSAMB.scaffold14294size1933.g35979.t1"/>
    </source>
</evidence>
<keyword evidence="1" id="KW-1185">Reference proteome</keyword>
<dbReference type="Proteomes" id="UP000887566">
    <property type="component" value="Unplaced"/>
</dbReference>